<evidence type="ECO:0000256" key="7">
    <source>
        <dbReference type="ARBA" id="ARBA00022991"/>
    </source>
</evidence>
<sequence length="476" mass="55557">MSIALVWFRQDLRLNDNPAFIEACSRYQFVIPLYIYEEKNSVLGRAQAWWLHHSLTSLGHSLKQLGLNLILRKGDPLAIILDIVKSVSANSVFWNRCYEPTAISRDKKIKATLLEYGVVVHSSNGSLLHEPWTIRNKNGDYFKMFTPYWKHCKQILNIRPPMQLMQQPTGVEIQSEELWEWKLLPNLNWASRFADYWTPGEGGAQQKLHEFIEHHLNGYKKNRDFPIKNATSRLSPHLHFGEISPLIIVRVIELAKLDLNCDLTSAEHFLSELGWREFSIYLLYHFPSLPYHHFREEFDVFPWHHDEQLLARWQRGLTGYPIIDAGMRELWATGYMHNRVRMVTASFLTKGLLIDWRLGADWFLDTLVDADLANNSASWQWVAGCGADAAPYFRIFNPVLQSQKFDPDGSYIRHWVPELAQLEGQVIHAPWESSNCDTIYLNTNYPKPVINHHEARTKALSYYNELKKRDKSRPFL</sequence>
<dbReference type="Gene3D" id="3.40.50.620">
    <property type="entry name" value="HUPs"/>
    <property type="match status" value="1"/>
</dbReference>
<keyword evidence="17" id="KW-1185">Reference proteome</keyword>
<reference evidence="16 17" key="1">
    <citation type="submission" date="2015-11" db="EMBL/GenBank/DDBJ databases">
        <title>Genomic analysis of 38 Legionella species identifies large and diverse effector repertoires.</title>
        <authorList>
            <person name="Burstein D."/>
            <person name="Amaro F."/>
            <person name="Zusman T."/>
            <person name="Lifshitz Z."/>
            <person name="Cohen O."/>
            <person name="Gilbert J.A."/>
            <person name="Pupko T."/>
            <person name="Shuman H.A."/>
            <person name="Segal G."/>
        </authorList>
    </citation>
    <scope>NUCLEOTIDE SEQUENCE [LARGE SCALE GENOMIC DNA]</scope>
    <source>
        <strain evidence="16 17">SC-63-C7</strain>
    </source>
</reference>
<feature type="site" description="Electron transfer via tryptophanyl radical" evidence="13">
    <location>
        <position position="303"/>
    </location>
</feature>
<dbReference type="AlphaFoldDB" id="A0A0W0Z340"/>
<dbReference type="OrthoDB" id="9772484at2"/>
<keyword evidence="6 12" id="KW-0274">FAD</keyword>
<gene>
    <name evidence="16" type="ORF">Lsan_0974</name>
</gene>
<dbReference type="EC" id="4.1.99.3" evidence="3"/>
<dbReference type="PANTHER" id="PTHR11455">
    <property type="entry name" value="CRYPTOCHROME"/>
    <property type="match status" value="1"/>
</dbReference>
<feature type="binding site" evidence="12">
    <location>
        <position position="219"/>
    </location>
    <ligand>
        <name>FAD</name>
        <dbReference type="ChEBI" id="CHEBI:57692"/>
    </ligand>
</feature>
<feature type="binding site" evidence="12">
    <location>
        <begin position="369"/>
        <end position="371"/>
    </location>
    <ligand>
        <name>FAD</name>
        <dbReference type="ChEBI" id="CHEBI:57692"/>
    </ligand>
</feature>
<evidence type="ECO:0000256" key="4">
    <source>
        <dbReference type="ARBA" id="ARBA00014046"/>
    </source>
</evidence>
<dbReference type="Gene3D" id="1.10.579.10">
    <property type="entry name" value="DNA Cyclobutane Dipyrimidine Photolyase, subunit A, domain 3"/>
    <property type="match status" value="1"/>
</dbReference>
<evidence type="ECO:0000256" key="11">
    <source>
        <dbReference type="ARBA" id="ARBA00083107"/>
    </source>
</evidence>
<name>A0A0W0Z340_9GAMM</name>
<evidence type="ECO:0000256" key="12">
    <source>
        <dbReference type="PIRSR" id="PIRSR602081-1"/>
    </source>
</evidence>
<dbReference type="STRING" id="45074.Lsan_0974"/>
<dbReference type="GO" id="GO:0003677">
    <property type="term" value="F:DNA binding"/>
    <property type="evidence" value="ECO:0007669"/>
    <property type="project" value="TreeGrafter"/>
</dbReference>
<dbReference type="GO" id="GO:0071949">
    <property type="term" value="F:FAD binding"/>
    <property type="evidence" value="ECO:0007669"/>
    <property type="project" value="TreeGrafter"/>
</dbReference>
<organism evidence="16 17">
    <name type="scientific">Legionella santicrucis</name>
    <dbReference type="NCBI Taxonomy" id="45074"/>
    <lineage>
        <taxon>Bacteria</taxon>
        <taxon>Pseudomonadati</taxon>
        <taxon>Pseudomonadota</taxon>
        <taxon>Gammaproteobacteria</taxon>
        <taxon>Legionellales</taxon>
        <taxon>Legionellaceae</taxon>
        <taxon>Legionella</taxon>
    </lineage>
</organism>
<dbReference type="GO" id="GO:0003904">
    <property type="term" value="F:deoxyribodipyrimidine photo-lyase activity"/>
    <property type="evidence" value="ECO:0007669"/>
    <property type="project" value="UniProtKB-EC"/>
</dbReference>
<evidence type="ECO:0000256" key="14">
    <source>
        <dbReference type="RuleBase" id="RU004182"/>
    </source>
</evidence>
<evidence type="ECO:0000259" key="15">
    <source>
        <dbReference type="PROSITE" id="PS51645"/>
    </source>
</evidence>
<dbReference type="Gene3D" id="1.25.40.80">
    <property type="match status" value="1"/>
</dbReference>
<accession>A0A0W0Z340</accession>
<feature type="site" description="Electron transfer via tryptophanyl radical" evidence="13">
    <location>
        <position position="356"/>
    </location>
</feature>
<evidence type="ECO:0000256" key="6">
    <source>
        <dbReference type="ARBA" id="ARBA00022827"/>
    </source>
</evidence>
<proteinExistence type="inferred from homology"/>
<dbReference type="PROSITE" id="PS51645">
    <property type="entry name" value="PHR_CRY_ALPHA_BETA"/>
    <property type="match status" value="1"/>
</dbReference>
<dbReference type="InterPro" id="IPR036155">
    <property type="entry name" value="Crypto/Photolyase_N_sf"/>
</dbReference>
<dbReference type="PROSITE" id="PS00691">
    <property type="entry name" value="DNA_PHOTOLYASES_1_2"/>
    <property type="match status" value="1"/>
</dbReference>
<evidence type="ECO:0000256" key="13">
    <source>
        <dbReference type="PIRSR" id="PIRSR602081-2"/>
    </source>
</evidence>
<feature type="binding site" evidence="12">
    <location>
        <position position="269"/>
    </location>
    <ligand>
        <name>FAD</name>
        <dbReference type="ChEBI" id="CHEBI:57692"/>
    </ligand>
</feature>
<evidence type="ECO:0000256" key="1">
    <source>
        <dbReference type="ARBA" id="ARBA00001932"/>
    </source>
</evidence>
<evidence type="ECO:0000256" key="2">
    <source>
        <dbReference type="ARBA" id="ARBA00005862"/>
    </source>
</evidence>
<dbReference type="InterPro" id="IPR018394">
    <property type="entry name" value="DNA_photolyase_1_CS_C"/>
</dbReference>
<evidence type="ECO:0000256" key="9">
    <source>
        <dbReference type="ARBA" id="ARBA00033999"/>
    </source>
</evidence>
<dbReference type="SUPFAM" id="SSF48173">
    <property type="entry name" value="Cryptochrome/photolyase FAD-binding domain"/>
    <property type="match status" value="1"/>
</dbReference>
<dbReference type="RefSeq" id="WP_058513408.1">
    <property type="nucleotide sequence ID" value="NZ_CAAAIH010000022.1"/>
</dbReference>
<evidence type="ECO:0000256" key="10">
    <source>
        <dbReference type="ARBA" id="ARBA00059220"/>
    </source>
</evidence>
<evidence type="ECO:0000313" key="17">
    <source>
        <dbReference type="Proteomes" id="UP000054703"/>
    </source>
</evidence>
<comment type="similarity">
    <text evidence="14">Belongs to the DNA photolyase family.</text>
</comment>
<keyword evidence="5 12" id="KW-0285">Flavoprotein</keyword>
<keyword evidence="7 14" id="KW-0157">Chromophore</keyword>
<comment type="cofactor">
    <cofactor evidence="1">
        <name>(6R)-5,10-methylene-5,6,7,8-tetrahydrofolate</name>
        <dbReference type="ChEBI" id="CHEBI:15636"/>
    </cofactor>
</comment>
<dbReference type="FunFam" id="1.10.579.10:FF:000003">
    <property type="entry name" value="Deoxyribodipyrimidine photo-lyase"/>
    <property type="match status" value="1"/>
</dbReference>
<dbReference type="InterPro" id="IPR006050">
    <property type="entry name" value="DNA_photolyase_N"/>
</dbReference>
<comment type="cofactor">
    <cofactor evidence="12">
        <name>FAD</name>
        <dbReference type="ChEBI" id="CHEBI:57692"/>
    </cofactor>
    <text evidence="12">Binds 1 FAD per subunit.</text>
</comment>
<dbReference type="InterPro" id="IPR014729">
    <property type="entry name" value="Rossmann-like_a/b/a_fold"/>
</dbReference>
<evidence type="ECO:0000256" key="3">
    <source>
        <dbReference type="ARBA" id="ARBA00013149"/>
    </source>
</evidence>
<dbReference type="Proteomes" id="UP000054703">
    <property type="component" value="Unassembled WGS sequence"/>
</dbReference>
<dbReference type="InterPro" id="IPR002081">
    <property type="entry name" value="Cryptochrome/DNA_photolyase_1"/>
</dbReference>
<evidence type="ECO:0000256" key="5">
    <source>
        <dbReference type="ARBA" id="ARBA00022630"/>
    </source>
</evidence>
<evidence type="ECO:0000256" key="8">
    <source>
        <dbReference type="ARBA" id="ARBA00031671"/>
    </source>
</evidence>
<comment type="function">
    <text evidence="10">Involved in repair of UV radiation-induced DNA damage. Catalyzes the light-dependent monomerization (300-600 nm) of cyclobutyl pyrimidine dimers (in cis-syn configuration), which are formed between adjacent bases on the same DNA strand upon exposure to ultraviolet radiation.</text>
</comment>
<dbReference type="Pfam" id="PF03441">
    <property type="entry name" value="FAD_binding_7"/>
    <property type="match status" value="1"/>
</dbReference>
<feature type="binding site" evidence="12">
    <location>
        <begin position="231"/>
        <end position="235"/>
    </location>
    <ligand>
        <name>FAD</name>
        <dbReference type="ChEBI" id="CHEBI:57692"/>
    </ligand>
</feature>
<evidence type="ECO:0000313" key="16">
    <source>
        <dbReference type="EMBL" id="KTD63541.1"/>
    </source>
</evidence>
<dbReference type="GO" id="GO:0000719">
    <property type="term" value="P:photoreactive repair"/>
    <property type="evidence" value="ECO:0007669"/>
    <property type="project" value="UniProtKB-ARBA"/>
</dbReference>
<feature type="site" description="Electron transfer via tryptophanyl radical" evidence="13">
    <location>
        <position position="379"/>
    </location>
</feature>
<dbReference type="PROSITE" id="PS00394">
    <property type="entry name" value="DNA_PHOTOLYASES_1_1"/>
    <property type="match status" value="1"/>
</dbReference>
<dbReference type="InterPro" id="IPR005101">
    <property type="entry name" value="Cryptochr/Photolyase_FAD-bd"/>
</dbReference>
<feature type="domain" description="Photolyase/cryptochrome alpha/beta" evidence="15">
    <location>
        <begin position="2"/>
        <end position="128"/>
    </location>
</feature>
<dbReference type="InterPro" id="IPR036134">
    <property type="entry name" value="Crypto/Photolyase_FAD-like_sf"/>
</dbReference>
<comment type="catalytic activity">
    <reaction evidence="9">
        <text>cyclobutadipyrimidine (in DNA) = 2 pyrimidine residues (in DNA).</text>
        <dbReference type="EC" id="4.1.99.3"/>
    </reaction>
</comment>
<dbReference type="SUPFAM" id="SSF52425">
    <property type="entry name" value="Cryptochrome/photolyase, N-terminal domain"/>
    <property type="match status" value="1"/>
</dbReference>
<dbReference type="EMBL" id="LNYU01000024">
    <property type="protein sequence ID" value="KTD63541.1"/>
    <property type="molecule type" value="Genomic_DNA"/>
</dbReference>
<dbReference type="PATRIC" id="fig|45074.5.peg.1029"/>
<protein>
    <recommendedName>
        <fullName evidence="4">Deoxyribodipyrimidine photo-lyase</fullName>
        <ecNumber evidence="3">4.1.99.3</ecNumber>
    </recommendedName>
    <alternativeName>
        <fullName evidence="8">DNA photolyase</fullName>
    </alternativeName>
    <alternativeName>
        <fullName evidence="11">Photoreactivating enzyme</fullName>
    </alternativeName>
</protein>
<comment type="caution">
    <text evidence="16">The sequence shown here is derived from an EMBL/GenBank/DDBJ whole genome shotgun (WGS) entry which is preliminary data.</text>
</comment>
<dbReference type="PANTHER" id="PTHR11455:SF9">
    <property type="entry name" value="CRYPTOCHROME CIRCADIAN CLOCK 5 ISOFORM X1"/>
    <property type="match status" value="1"/>
</dbReference>
<dbReference type="PRINTS" id="PR00147">
    <property type="entry name" value="DNAPHOTLYASE"/>
</dbReference>
<comment type="similarity">
    <text evidence="2">Belongs to the DNA photolyase class-1 family.</text>
</comment>
<dbReference type="Pfam" id="PF00875">
    <property type="entry name" value="DNA_photolyase"/>
    <property type="match status" value="1"/>
</dbReference>
<keyword evidence="16" id="KW-0456">Lyase</keyword>
<dbReference type="GO" id="GO:0009416">
    <property type="term" value="P:response to light stimulus"/>
    <property type="evidence" value="ECO:0007669"/>
    <property type="project" value="TreeGrafter"/>
</dbReference>